<evidence type="ECO:0000313" key="1">
    <source>
        <dbReference type="EMBL" id="TQM23734.1"/>
    </source>
</evidence>
<dbReference type="InterPro" id="IPR011042">
    <property type="entry name" value="6-blade_b-propeller_TolB-like"/>
</dbReference>
<sequence length="2335" mass="239666">MNRSRSAVRRPLRTMAVLTIPTLIVTGLATLTSTAASALPVAAAVGLPTGAERFAVADGAGGGATDPFLTPDGQQVVFASSGADPAGGDNGLADIYRSTATMYSDDPFSGAPDLVSVPDGPVGTTRADGASAEPVASADGRYVAFTSAATNLTGDASTAPGRTYVYVRDTLRDHTFRIQAAAEPDGDSFEPDLSDDGRHLVFTSTAGNLVTAGPTTVADTNGVADTYVADLDADGDGIYGDIALRKAFPSLELPTGSSGAVISGNGDVIALLSRSDPISAQPATALPSLYTVDRGFTVNRARLIATAASALSIDATGTNMAYIRSDACKNFSGEMKDVVVATTVEGNVTGYSVGLGTIDADRRVGEVADPQISPQGSDVAWSTTVPLLVGLPSGVDPVALAVPVIRTQEINWSDAQSGTIECVATFSPDWIDVAEGTHPSVSVAGRTLAFQSPSPSEVAVVDTHTSSYLSVESVDGWIPTPGYMTQVRIQNIPLTTLRDYAAQLAGAPVYRLPVYRLPVYRLPVYRLPVYRLLIDDSPVYRLPVYRLPVYRLPVYRLDLPGGWDQILADTPFAGELTQTVTLDEVLGWAAGILDDGNPATDAERAAAELIRSLTLQDLGLDESGLAGLSLTSYALGSAPVAQIPIAGEGTEPIARWQALLTAQGIDLTLDDDAVLAELDSAGLTLDTSGIDAVPLRDLPIALTLLSEVPADRLFLADTPLGAVDVTTLSPESRTALFGTTEVTGTLAAPSTALLSTGTAADIAAGAPQDVTVGTLLFSLLDAESYPWEDIAPSAIDPRYASARSVGNACTPDVRCRYWTGYRFAFDLGPGESQVGPGDDPLTIAAPTAFVDAPASTVPTDVYAAGSGPGIRWGTDDGVYSGPLIRSGQRVTAPLADMRAGTVFALGTFFSWARTMTDFGADGGITSGIYAASAANTDVRTDDAWDEPATNYENGEWVGVPTELTEGSIFYGWIAPDHFLFDEETGTESQSPSSDEDYYLVDPAPRGKRLVISTNAQDGQIAISLFRPSGSASAATLGVADAGTAPGTAVTEQSDFGAIAESGSDAAGALPGQTLVDQAVVRDGIAAEIEAAGVDTAPGEQLMVRVTSGNGMPSSSLYSLRVRYVDDSDETRCPGVDAPDMGEPGQSDPVTATTNTLYIFDATRYAQEYGWEGSDAVREALASMNGVGAAGSEVDGAILSVDSDPAVRAARTAYNQNPCSLSARAALTTAINRYVAAAVDGHRDQITSVVVVGGDDIVPFAPVAQNTAQFTESSHATDLRRATTPTGEPCPVDIAPDAVDPCATPLSAAAAAGDILTDDPYGLATAYESLAGHLYVPTVGLGRLVETPAQIQGIAARFRAADGAMDAAGELAADSSVTAGYGAWAELPAEVTAALEWRSPANTELTGTWTQQDMSDALFPADGAESPRLVSLNTHADERRMLPGVDGAESGRFAETDLFLADGRGDQSQLAGALVFLIGCHAGNNLPTAYFGDVEDWVDVFSTAGGFVGNTGYGLANNTTTALGERLLALYADWIGVTVDGRSITSAQALAYAKQSYLGGLGLYSGYDEKVLMGAVYYGLPMYTFSPAASGETKSAPLPEVPAGLSEVADHDGVLSASLRLQPTFQSVPSGSADGTTYLTADGQAPAVVPGQPVLPRLAAALGPRPEDPPLVPRGALITALTSEVETGVSPAIAAAGVGVPQTELTRAGVAFPSTFATISQQDAPGGPVDLLVVTPARVEVARDGTASIEKFTDLNVEAVYGPADSTDSTAPSVTYVEVPGAGGSRLSFGADGTGSDIAQMVLLVQRDGQAAWERVPVTRSPSGTSWDADVPNDGRPFRWILQVVDAAGNVATQTQHGHLDLAAAAAPALGAPGDDATVEAGSRLERTIAVTDAAPGEDLTATVYVRSGKDVVASGPAAIEQDGAQTHARIDELFPTPGGYVVEVRVCRTASCSTASFAVEVVDANLAPAATVTLEPDGSDVTPTSLLTADADGTDPDGDHVDLSYRWTRNGTPVGADATTLALDGLAHEGDVITVTVMPNDGTTDGHAASASVVVQAPSTAPQIVATAVNAAGPYTEGTWSTTPVTVTFQCTSGVAITSCPTPVTVDADTAPEGRTVSGTVTDVRGETATTELLVKVDGTAPALAPVVTPDPVTVGGTATATPNATDAASGVASQSCDVPSTATAGTASVTCRATDAAGNTGSASAAYTVTAPGPVLCGGVPDRSPLLAVNADGSSVFFRLSGVPIVFRACDAAGKSIGTKRFVTGVVLVATADLPSSAKVNEGLYPPIGSFTYAKLTKTWVGAIPTIKLKSGKKYTYRIELADGTSFTVTFGVR</sequence>
<keyword evidence="2" id="KW-1185">Reference proteome</keyword>
<organism evidence="1 2">
    <name type="scientific">Microbacterium kyungheense</name>
    <dbReference type="NCBI Taxonomy" id="1263636"/>
    <lineage>
        <taxon>Bacteria</taxon>
        <taxon>Bacillati</taxon>
        <taxon>Actinomycetota</taxon>
        <taxon>Actinomycetes</taxon>
        <taxon>Micrococcales</taxon>
        <taxon>Microbacteriaceae</taxon>
        <taxon>Microbacterium</taxon>
    </lineage>
</organism>
<accession>A0A543EQ73</accession>
<protein>
    <submittedName>
        <fullName evidence="1">WD40 repeat protein</fullName>
    </submittedName>
</protein>
<comment type="caution">
    <text evidence="1">The sequence shown here is derived from an EMBL/GenBank/DDBJ whole genome shotgun (WGS) entry which is preliminary data.</text>
</comment>
<dbReference type="EMBL" id="VFPE01000005">
    <property type="protein sequence ID" value="TQM23734.1"/>
    <property type="molecule type" value="Genomic_DNA"/>
</dbReference>
<dbReference type="Gene3D" id="2.120.10.30">
    <property type="entry name" value="TolB, C-terminal domain"/>
    <property type="match status" value="1"/>
</dbReference>
<dbReference type="Proteomes" id="UP000320235">
    <property type="component" value="Unassembled WGS sequence"/>
</dbReference>
<dbReference type="Pfam" id="PF07676">
    <property type="entry name" value="PD40"/>
    <property type="match status" value="2"/>
</dbReference>
<dbReference type="RefSeq" id="WP_345555826.1">
    <property type="nucleotide sequence ID" value="NZ_BAABLH010000006.1"/>
</dbReference>
<reference evidence="1 2" key="1">
    <citation type="submission" date="2019-06" db="EMBL/GenBank/DDBJ databases">
        <title>Sequencing the genomes of 1000 actinobacteria strains.</title>
        <authorList>
            <person name="Klenk H.-P."/>
        </authorList>
    </citation>
    <scope>NUCLEOTIDE SEQUENCE [LARGE SCALE GENOMIC DNA]</scope>
    <source>
        <strain evidence="1 2">DSM 105492</strain>
    </source>
</reference>
<gene>
    <name evidence="1" type="ORF">FB391_3124</name>
</gene>
<name>A0A543EQ73_9MICO</name>
<proteinExistence type="predicted"/>
<dbReference type="SUPFAM" id="SSF69304">
    <property type="entry name" value="Tricorn protease N-terminal domain"/>
    <property type="match status" value="1"/>
</dbReference>
<evidence type="ECO:0000313" key="2">
    <source>
        <dbReference type="Proteomes" id="UP000320235"/>
    </source>
</evidence>
<dbReference type="InterPro" id="IPR011659">
    <property type="entry name" value="WD40"/>
</dbReference>